<proteinExistence type="predicted"/>
<keyword evidence="3" id="KW-1185">Reference proteome</keyword>
<dbReference type="EMBL" id="JAKOGI010001148">
    <property type="protein sequence ID" value="KAJ8427411.1"/>
    <property type="molecule type" value="Genomic_DNA"/>
</dbReference>
<gene>
    <name evidence="2" type="ORF">Cgig2_000605</name>
</gene>
<reference evidence="2" key="1">
    <citation type="submission" date="2022-04" db="EMBL/GenBank/DDBJ databases">
        <title>Carnegiea gigantea Genome sequencing and assembly v2.</title>
        <authorList>
            <person name="Copetti D."/>
            <person name="Sanderson M.J."/>
            <person name="Burquez A."/>
            <person name="Wojciechowski M.F."/>
        </authorList>
    </citation>
    <scope>NUCLEOTIDE SEQUENCE</scope>
    <source>
        <strain evidence="2">SGP5-SGP5p</strain>
        <tissue evidence="2">Aerial part</tissue>
    </source>
</reference>
<evidence type="ECO:0000313" key="3">
    <source>
        <dbReference type="Proteomes" id="UP001153076"/>
    </source>
</evidence>
<feature type="region of interest" description="Disordered" evidence="1">
    <location>
        <begin position="131"/>
        <end position="150"/>
    </location>
</feature>
<dbReference type="PANTHER" id="PTHR33240">
    <property type="entry name" value="OS08G0508500 PROTEIN"/>
    <property type="match status" value="1"/>
</dbReference>
<accession>A0A9Q1GXX6</accession>
<organism evidence="2 3">
    <name type="scientific">Carnegiea gigantea</name>
    <dbReference type="NCBI Taxonomy" id="171969"/>
    <lineage>
        <taxon>Eukaryota</taxon>
        <taxon>Viridiplantae</taxon>
        <taxon>Streptophyta</taxon>
        <taxon>Embryophyta</taxon>
        <taxon>Tracheophyta</taxon>
        <taxon>Spermatophyta</taxon>
        <taxon>Magnoliopsida</taxon>
        <taxon>eudicotyledons</taxon>
        <taxon>Gunneridae</taxon>
        <taxon>Pentapetalae</taxon>
        <taxon>Caryophyllales</taxon>
        <taxon>Cactineae</taxon>
        <taxon>Cactaceae</taxon>
        <taxon>Cactoideae</taxon>
        <taxon>Echinocereeae</taxon>
        <taxon>Carnegiea</taxon>
    </lineage>
</organism>
<dbReference type="AlphaFoldDB" id="A0A9Q1GXX6"/>
<dbReference type="Proteomes" id="UP001153076">
    <property type="component" value="Unassembled WGS sequence"/>
</dbReference>
<dbReference type="OrthoDB" id="2919534at2759"/>
<protein>
    <submittedName>
        <fullName evidence="2">Uncharacterized protein</fullName>
    </submittedName>
</protein>
<sequence length="190" mass="21234">MKVANAIVQRIFIDVRSSVDIIIWDCLKKLKHPGREIVHLVHPILGFGGKNDKTKTRNLEVDFLVVDVPLAYNVILGRATLHKAKVVIVSYLLQLQYEVDDGSIGKLQGDEWMARECYLVSIQPLVERTIERGPMGPLPSDKKPRTTPPPPAKTLVIHTLALVETEQPCPEAVDGIEKIPLDEECLILYG</sequence>
<dbReference type="PANTHER" id="PTHR33240:SF17">
    <property type="entry name" value="EUKARYOTIC PEPTIDE CHAIN RELEASE FACTOR GTP-BINDING SUBUNIT-LIKE"/>
    <property type="match status" value="1"/>
</dbReference>
<evidence type="ECO:0000256" key="1">
    <source>
        <dbReference type="SAM" id="MobiDB-lite"/>
    </source>
</evidence>
<name>A0A9Q1GXX6_9CARY</name>
<evidence type="ECO:0000313" key="2">
    <source>
        <dbReference type="EMBL" id="KAJ8427411.1"/>
    </source>
</evidence>
<comment type="caution">
    <text evidence="2">The sequence shown here is derived from an EMBL/GenBank/DDBJ whole genome shotgun (WGS) entry which is preliminary data.</text>
</comment>